<feature type="compositionally biased region" description="Polar residues" evidence="1">
    <location>
        <begin position="1"/>
        <end position="10"/>
    </location>
</feature>
<feature type="compositionally biased region" description="Low complexity" evidence="1">
    <location>
        <begin position="353"/>
        <end position="365"/>
    </location>
</feature>
<feature type="region of interest" description="Disordered" evidence="1">
    <location>
        <begin position="1"/>
        <end position="129"/>
    </location>
</feature>
<feature type="region of interest" description="Disordered" evidence="1">
    <location>
        <begin position="403"/>
        <end position="466"/>
    </location>
</feature>
<dbReference type="EMBL" id="KV878582">
    <property type="protein sequence ID" value="OJJ63835.1"/>
    <property type="molecule type" value="Genomic_DNA"/>
</dbReference>
<name>A0A1L9TWQ9_9EURO</name>
<dbReference type="VEuPathDB" id="FungiDB:ASPSYDRAFT_83878"/>
<protein>
    <submittedName>
        <fullName evidence="2">Uncharacterized protein</fullName>
    </submittedName>
</protein>
<reference evidence="3" key="1">
    <citation type="journal article" date="2017" name="Genome Biol.">
        <title>Comparative genomics reveals high biological diversity and specific adaptations in the industrially and medically important fungal genus Aspergillus.</title>
        <authorList>
            <person name="de Vries R.P."/>
            <person name="Riley R."/>
            <person name="Wiebenga A."/>
            <person name="Aguilar-Osorio G."/>
            <person name="Amillis S."/>
            <person name="Uchima C.A."/>
            <person name="Anderluh G."/>
            <person name="Asadollahi M."/>
            <person name="Askin M."/>
            <person name="Barry K."/>
            <person name="Battaglia E."/>
            <person name="Bayram O."/>
            <person name="Benocci T."/>
            <person name="Braus-Stromeyer S.A."/>
            <person name="Caldana C."/>
            <person name="Canovas D."/>
            <person name="Cerqueira G.C."/>
            <person name="Chen F."/>
            <person name="Chen W."/>
            <person name="Choi C."/>
            <person name="Clum A."/>
            <person name="Dos Santos R.A."/>
            <person name="Damasio A.R."/>
            <person name="Diallinas G."/>
            <person name="Emri T."/>
            <person name="Fekete E."/>
            <person name="Flipphi M."/>
            <person name="Freyberg S."/>
            <person name="Gallo A."/>
            <person name="Gournas C."/>
            <person name="Habgood R."/>
            <person name="Hainaut M."/>
            <person name="Harispe M.L."/>
            <person name="Henrissat B."/>
            <person name="Hilden K.S."/>
            <person name="Hope R."/>
            <person name="Hossain A."/>
            <person name="Karabika E."/>
            <person name="Karaffa L."/>
            <person name="Karanyi Z."/>
            <person name="Krasevec N."/>
            <person name="Kuo A."/>
            <person name="Kusch H."/>
            <person name="LaButti K."/>
            <person name="Lagendijk E.L."/>
            <person name="Lapidus A."/>
            <person name="Levasseur A."/>
            <person name="Lindquist E."/>
            <person name="Lipzen A."/>
            <person name="Logrieco A.F."/>
            <person name="MacCabe A."/>
            <person name="Maekelae M.R."/>
            <person name="Malavazi I."/>
            <person name="Melin P."/>
            <person name="Meyer V."/>
            <person name="Mielnichuk N."/>
            <person name="Miskei M."/>
            <person name="Molnar A.P."/>
            <person name="Mule G."/>
            <person name="Ngan C.Y."/>
            <person name="Orejas M."/>
            <person name="Orosz E."/>
            <person name="Ouedraogo J.P."/>
            <person name="Overkamp K.M."/>
            <person name="Park H.-S."/>
            <person name="Perrone G."/>
            <person name="Piumi F."/>
            <person name="Punt P.J."/>
            <person name="Ram A.F."/>
            <person name="Ramon A."/>
            <person name="Rauscher S."/>
            <person name="Record E."/>
            <person name="Riano-Pachon D.M."/>
            <person name="Robert V."/>
            <person name="Roehrig J."/>
            <person name="Ruller R."/>
            <person name="Salamov A."/>
            <person name="Salih N.S."/>
            <person name="Samson R.A."/>
            <person name="Sandor E."/>
            <person name="Sanguinetti M."/>
            <person name="Schuetze T."/>
            <person name="Sepcic K."/>
            <person name="Shelest E."/>
            <person name="Sherlock G."/>
            <person name="Sophianopoulou V."/>
            <person name="Squina F.M."/>
            <person name="Sun H."/>
            <person name="Susca A."/>
            <person name="Todd R.B."/>
            <person name="Tsang A."/>
            <person name="Unkles S.E."/>
            <person name="van de Wiele N."/>
            <person name="van Rossen-Uffink D."/>
            <person name="Oliveira J.V."/>
            <person name="Vesth T.C."/>
            <person name="Visser J."/>
            <person name="Yu J.-H."/>
            <person name="Zhou M."/>
            <person name="Andersen M.R."/>
            <person name="Archer D.B."/>
            <person name="Baker S.E."/>
            <person name="Benoit I."/>
            <person name="Brakhage A.A."/>
            <person name="Braus G.H."/>
            <person name="Fischer R."/>
            <person name="Frisvad J.C."/>
            <person name="Goldman G.H."/>
            <person name="Houbraken J."/>
            <person name="Oakley B."/>
            <person name="Pocsi I."/>
            <person name="Scazzocchio C."/>
            <person name="Seiboth B."/>
            <person name="vanKuyk P.A."/>
            <person name="Wortman J."/>
            <person name="Dyer P.S."/>
            <person name="Grigoriev I.V."/>
        </authorList>
    </citation>
    <scope>NUCLEOTIDE SEQUENCE [LARGE SCALE GENOMIC DNA]</scope>
    <source>
        <strain evidence="3">CBS 593.65</strain>
    </source>
</reference>
<feature type="region of interest" description="Disordered" evidence="1">
    <location>
        <begin position="142"/>
        <end position="211"/>
    </location>
</feature>
<dbReference type="OrthoDB" id="4479550at2759"/>
<feature type="compositionally biased region" description="Polar residues" evidence="1">
    <location>
        <begin position="300"/>
        <end position="332"/>
    </location>
</feature>
<accession>A0A1L9TWQ9</accession>
<evidence type="ECO:0000313" key="2">
    <source>
        <dbReference type="EMBL" id="OJJ63835.1"/>
    </source>
</evidence>
<feature type="compositionally biased region" description="Polar residues" evidence="1">
    <location>
        <begin position="660"/>
        <end position="678"/>
    </location>
</feature>
<organism evidence="2 3">
    <name type="scientific">Aspergillus sydowii CBS 593.65</name>
    <dbReference type="NCBI Taxonomy" id="1036612"/>
    <lineage>
        <taxon>Eukaryota</taxon>
        <taxon>Fungi</taxon>
        <taxon>Dikarya</taxon>
        <taxon>Ascomycota</taxon>
        <taxon>Pezizomycotina</taxon>
        <taxon>Eurotiomycetes</taxon>
        <taxon>Eurotiomycetidae</taxon>
        <taxon>Eurotiales</taxon>
        <taxon>Aspergillaceae</taxon>
        <taxon>Aspergillus</taxon>
        <taxon>Aspergillus subgen. Nidulantes</taxon>
    </lineage>
</organism>
<feature type="compositionally biased region" description="Polar residues" evidence="1">
    <location>
        <begin position="68"/>
        <end position="84"/>
    </location>
</feature>
<feature type="compositionally biased region" description="Polar residues" evidence="1">
    <location>
        <begin position="426"/>
        <end position="464"/>
    </location>
</feature>
<sequence length="775" mass="82326">MSQARGSSEESPAADTHAATNSAGDNVSVDDHGSCQEEDFIRAQNKKRTSLSAYASAPDLGSLCRGDGNNQQSITESGNVSPGTGTFGDPETQILPRNNDGSTGSRIPRFAAPKQVGNSSAAKGLRSGSSIPVAVHKCSAEQLGVPTQETQHEPSPKGIRLVNKPRGPRPPPTDQAPTLISESAEGTGPMPAEASSSVSISSSDTWDYRDIGDLERPPVAFTGEYRARVLGPSGNQTRGCGPTLRITSSAEEVIMGGAKQELSSSYIAQKSSPSLFQRLGKLTPNTPKSSKSPRDITPGSRGTQGSKISLDSGKDSTPVSRNSCRPQTSMESISKRDISGKELSISRKPMTKSSLSSLLSPSSKTLHSDVEPMVPKIPDQYVSGQVPSVRKVSNKCVELATPAKAPLETKSTPSNPEPMATPETVIKTSTICSHPPRSSSLKALSDFPSVSGSEQNPADASSKSAKVATNLKRNVTFNDITPLASSEGEFSQGLDKRRLPESKSNHLLGSFRNIFKARGGAEGPAIANENKAPGSVKATTKENVHCNDYEKAAKPKTRYATRLSSGVGWNRSGRNNRTRAESPNTPTPSIPRLLAPQNRVVDGSMPSFARPTTSTLTKATPVPKAALPGSVEAQTRRPHVRTASTGSPHRLTRGPKRTAPNLSTPPSQKLTGSPNSMPQEAPLILEAKTCLDLEGVRDCIAKLCKKVGELSTSLERETAIRQALTLQQQLADYQSLDKMTIQAEILAKEKALEKKAAEDTLRTSLIEIQAQLEQD</sequence>
<evidence type="ECO:0000313" key="3">
    <source>
        <dbReference type="Proteomes" id="UP000184356"/>
    </source>
</evidence>
<dbReference type="Proteomes" id="UP000184356">
    <property type="component" value="Unassembled WGS sequence"/>
</dbReference>
<feature type="compositionally biased region" description="Basic and acidic residues" evidence="1">
    <location>
        <begin position="29"/>
        <end position="41"/>
    </location>
</feature>
<dbReference type="AlphaFoldDB" id="A0A1L9TWQ9"/>
<feature type="region of interest" description="Disordered" evidence="1">
    <location>
        <begin position="273"/>
        <end position="373"/>
    </location>
</feature>
<keyword evidence="3" id="KW-1185">Reference proteome</keyword>
<dbReference type="GeneID" id="63767345"/>
<feature type="region of interest" description="Disordered" evidence="1">
    <location>
        <begin position="566"/>
        <end position="678"/>
    </location>
</feature>
<dbReference type="RefSeq" id="XP_040707641.1">
    <property type="nucleotide sequence ID" value="XM_040851272.1"/>
</dbReference>
<evidence type="ECO:0000256" key="1">
    <source>
        <dbReference type="SAM" id="MobiDB-lite"/>
    </source>
</evidence>
<feature type="compositionally biased region" description="Polar residues" evidence="1">
    <location>
        <begin position="95"/>
        <end position="105"/>
    </location>
</feature>
<gene>
    <name evidence="2" type="ORF">ASPSYDRAFT_83878</name>
</gene>
<proteinExistence type="predicted"/>